<proteinExistence type="predicted"/>
<dbReference type="AlphaFoldDB" id="A0A8S9A1P4"/>
<accession>A0A8S9A1P4</accession>
<gene>
    <name evidence="1" type="ORF">SMACR_12834</name>
</gene>
<name>A0A8S9A1P4_SORMA</name>
<comment type="caution">
    <text evidence="1">The sequence shown here is derived from an EMBL/GenBank/DDBJ whole genome shotgun (WGS) entry which is preliminary data.</text>
</comment>
<organism evidence="1 2">
    <name type="scientific">Sordaria macrospora</name>
    <dbReference type="NCBI Taxonomy" id="5147"/>
    <lineage>
        <taxon>Eukaryota</taxon>
        <taxon>Fungi</taxon>
        <taxon>Dikarya</taxon>
        <taxon>Ascomycota</taxon>
        <taxon>Pezizomycotina</taxon>
        <taxon>Sordariomycetes</taxon>
        <taxon>Sordariomycetidae</taxon>
        <taxon>Sordariales</taxon>
        <taxon>Sordariaceae</taxon>
        <taxon>Sordaria</taxon>
    </lineage>
</organism>
<protein>
    <submittedName>
        <fullName evidence="1">Uncharacterized protein</fullName>
    </submittedName>
</protein>
<evidence type="ECO:0000313" key="2">
    <source>
        <dbReference type="Proteomes" id="UP000433876"/>
    </source>
</evidence>
<dbReference type="Proteomes" id="UP000433876">
    <property type="component" value="Unassembled WGS sequence"/>
</dbReference>
<evidence type="ECO:0000313" key="1">
    <source>
        <dbReference type="EMBL" id="KAA8635819.1"/>
    </source>
</evidence>
<reference evidence="1 2" key="1">
    <citation type="submission" date="2017-07" db="EMBL/GenBank/DDBJ databases">
        <title>Genome sequence of the Sordaria macrospora wild type strain R19027.</title>
        <authorList>
            <person name="Nowrousian M."/>
            <person name="Teichert I."/>
            <person name="Kueck U."/>
        </authorList>
    </citation>
    <scope>NUCLEOTIDE SEQUENCE [LARGE SCALE GENOMIC DNA]</scope>
    <source>
        <strain evidence="1 2">R19027</strain>
        <tissue evidence="1">Mycelium</tissue>
    </source>
</reference>
<dbReference type="EMBL" id="NMPR01000009">
    <property type="protein sequence ID" value="KAA8635819.1"/>
    <property type="molecule type" value="Genomic_DNA"/>
</dbReference>
<sequence>MGSKRVYFLAHGRVQGTIA</sequence>